<accession>A0A1D1ZHF0</accession>
<sequence length="109" mass="11553">MRTAFLLAILILATSVSKAYGESENTAAVPIKDEVQISSYSSSSDLGKDSVNPENGSATGGGNSGNNMNSENNPGDEANYPPSGPSIDTHYRISYPQYLKMSPNLPKRP</sequence>
<feature type="region of interest" description="Disordered" evidence="1">
    <location>
        <begin position="32"/>
        <end position="92"/>
    </location>
</feature>
<dbReference type="AlphaFoldDB" id="A0A1D1ZHF0"/>
<proteinExistence type="predicted"/>
<keyword evidence="2" id="KW-0732">Signal</keyword>
<feature type="chain" id="PRO_5008901006" evidence="2">
    <location>
        <begin position="22"/>
        <end position="109"/>
    </location>
</feature>
<name>A0A1D1ZHF0_9ARAE</name>
<feature type="compositionally biased region" description="Low complexity" evidence="1">
    <location>
        <begin position="65"/>
        <end position="75"/>
    </location>
</feature>
<feature type="signal peptide" evidence="2">
    <location>
        <begin position="1"/>
        <end position="21"/>
    </location>
</feature>
<evidence type="ECO:0000256" key="2">
    <source>
        <dbReference type="SAM" id="SignalP"/>
    </source>
</evidence>
<protein>
    <submittedName>
        <fullName evidence="3">Uncharacterized protein</fullName>
    </submittedName>
</protein>
<gene>
    <name evidence="3" type="ORF">g.15105</name>
</gene>
<dbReference type="EMBL" id="GDJX01001693">
    <property type="protein sequence ID" value="JAT66243.1"/>
    <property type="molecule type" value="Transcribed_RNA"/>
</dbReference>
<organism evidence="3">
    <name type="scientific">Anthurium amnicola</name>
    <dbReference type="NCBI Taxonomy" id="1678845"/>
    <lineage>
        <taxon>Eukaryota</taxon>
        <taxon>Viridiplantae</taxon>
        <taxon>Streptophyta</taxon>
        <taxon>Embryophyta</taxon>
        <taxon>Tracheophyta</taxon>
        <taxon>Spermatophyta</taxon>
        <taxon>Magnoliopsida</taxon>
        <taxon>Liliopsida</taxon>
        <taxon>Araceae</taxon>
        <taxon>Pothoideae</taxon>
        <taxon>Potheae</taxon>
        <taxon>Anthurium</taxon>
    </lineage>
</organism>
<reference evidence="3" key="1">
    <citation type="submission" date="2015-07" db="EMBL/GenBank/DDBJ databases">
        <title>Transcriptome Assembly of Anthurium amnicola.</title>
        <authorList>
            <person name="Suzuki J."/>
        </authorList>
    </citation>
    <scope>NUCLEOTIDE SEQUENCE</scope>
</reference>
<evidence type="ECO:0000256" key="1">
    <source>
        <dbReference type="SAM" id="MobiDB-lite"/>
    </source>
</evidence>
<evidence type="ECO:0000313" key="3">
    <source>
        <dbReference type="EMBL" id="JAT66243.1"/>
    </source>
</evidence>